<gene>
    <name evidence="2" type="ORF">Pla111_27550</name>
</gene>
<dbReference type="Proteomes" id="UP000318995">
    <property type="component" value="Unassembled WGS sequence"/>
</dbReference>
<name>A0A5C5VVR1_9BACT</name>
<evidence type="ECO:0000313" key="3">
    <source>
        <dbReference type="Proteomes" id="UP000318995"/>
    </source>
</evidence>
<sequence length="58" mass="6239">MSEADLPPRVEPVNKLGFGEPAAGTPSILPSVASAHPGTALQRFRSLPFHRFTLPGEW</sequence>
<reference evidence="2 3" key="1">
    <citation type="submission" date="2019-02" db="EMBL/GenBank/DDBJ databases">
        <title>Deep-cultivation of Planctomycetes and their phenomic and genomic characterization uncovers novel biology.</title>
        <authorList>
            <person name="Wiegand S."/>
            <person name="Jogler M."/>
            <person name="Boedeker C."/>
            <person name="Pinto D."/>
            <person name="Vollmers J."/>
            <person name="Rivas-Marin E."/>
            <person name="Kohn T."/>
            <person name="Peeters S.H."/>
            <person name="Heuer A."/>
            <person name="Rast P."/>
            <person name="Oberbeckmann S."/>
            <person name="Bunk B."/>
            <person name="Jeske O."/>
            <person name="Meyerdierks A."/>
            <person name="Storesund J.E."/>
            <person name="Kallscheuer N."/>
            <person name="Luecker S."/>
            <person name="Lage O.M."/>
            <person name="Pohl T."/>
            <person name="Merkel B.J."/>
            <person name="Hornburger P."/>
            <person name="Mueller R.-W."/>
            <person name="Bruemmer F."/>
            <person name="Labrenz M."/>
            <person name="Spormann A.M."/>
            <person name="Op Den Camp H."/>
            <person name="Overmann J."/>
            <person name="Amann R."/>
            <person name="Jetten M.S.M."/>
            <person name="Mascher T."/>
            <person name="Medema M.H."/>
            <person name="Devos D.P."/>
            <person name="Kaster A.-K."/>
            <person name="Ovreas L."/>
            <person name="Rohde M."/>
            <person name="Galperin M.Y."/>
            <person name="Jogler C."/>
        </authorList>
    </citation>
    <scope>NUCLEOTIDE SEQUENCE [LARGE SCALE GENOMIC DNA]</scope>
    <source>
        <strain evidence="2 3">Pla111</strain>
    </source>
</reference>
<dbReference type="EMBL" id="SJPH01000007">
    <property type="protein sequence ID" value="TWT42450.1"/>
    <property type="molecule type" value="Genomic_DNA"/>
</dbReference>
<keyword evidence="3" id="KW-1185">Reference proteome</keyword>
<protein>
    <submittedName>
        <fullName evidence="2">Uncharacterized protein</fullName>
    </submittedName>
</protein>
<comment type="caution">
    <text evidence="2">The sequence shown here is derived from an EMBL/GenBank/DDBJ whole genome shotgun (WGS) entry which is preliminary data.</text>
</comment>
<evidence type="ECO:0000256" key="1">
    <source>
        <dbReference type="SAM" id="MobiDB-lite"/>
    </source>
</evidence>
<proteinExistence type="predicted"/>
<dbReference type="AlphaFoldDB" id="A0A5C5VVR1"/>
<feature type="region of interest" description="Disordered" evidence="1">
    <location>
        <begin position="1"/>
        <end position="21"/>
    </location>
</feature>
<evidence type="ECO:0000313" key="2">
    <source>
        <dbReference type="EMBL" id="TWT42450.1"/>
    </source>
</evidence>
<organism evidence="2 3">
    <name type="scientific">Botrimarina hoheduenensis</name>
    <dbReference type="NCBI Taxonomy" id="2528000"/>
    <lineage>
        <taxon>Bacteria</taxon>
        <taxon>Pseudomonadati</taxon>
        <taxon>Planctomycetota</taxon>
        <taxon>Planctomycetia</taxon>
        <taxon>Pirellulales</taxon>
        <taxon>Lacipirellulaceae</taxon>
        <taxon>Botrimarina</taxon>
    </lineage>
</organism>
<accession>A0A5C5VVR1</accession>